<evidence type="ECO:0000313" key="2">
    <source>
        <dbReference type="EMBL" id="OXA59757.1"/>
    </source>
</evidence>
<name>A0A226ERI0_FOLCA</name>
<dbReference type="PANTHER" id="PTHR10857:SF106">
    <property type="entry name" value="C2 DOMAIN-CONTAINING PROTEIN"/>
    <property type="match status" value="1"/>
</dbReference>
<gene>
    <name evidence="2" type="ORF">Fcan01_05661</name>
</gene>
<dbReference type="STRING" id="158441.A0A226ERI0"/>
<evidence type="ECO:0000259" key="1">
    <source>
        <dbReference type="Pfam" id="PF07002"/>
    </source>
</evidence>
<dbReference type="GO" id="GO:0005886">
    <property type="term" value="C:plasma membrane"/>
    <property type="evidence" value="ECO:0007669"/>
    <property type="project" value="TreeGrafter"/>
</dbReference>
<keyword evidence="3" id="KW-1185">Reference proteome</keyword>
<dbReference type="Proteomes" id="UP000198287">
    <property type="component" value="Unassembled WGS sequence"/>
</dbReference>
<reference evidence="2 3" key="1">
    <citation type="submission" date="2015-12" db="EMBL/GenBank/DDBJ databases">
        <title>The genome of Folsomia candida.</title>
        <authorList>
            <person name="Faddeeva A."/>
            <person name="Derks M.F."/>
            <person name="Anvar Y."/>
            <person name="Smit S."/>
            <person name="Van Straalen N."/>
            <person name="Roelofs D."/>
        </authorList>
    </citation>
    <scope>NUCLEOTIDE SEQUENCE [LARGE SCALE GENOMIC DNA]</scope>
    <source>
        <strain evidence="2 3">VU population</strain>
        <tissue evidence="2">Whole body</tissue>
    </source>
</reference>
<evidence type="ECO:0000313" key="3">
    <source>
        <dbReference type="Proteomes" id="UP000198287"/>
    </source>
</evidence>
<dbReference type="InterPro" id="IPR045052">
    <property type="entry name" value="Copine"/>
</dbReference>
<dbReference type="InterPro" id="IPR010734">
    <property type="entry name" value="Copine_C"/>
</dbReference>
<accession>A0A226ERI0</accession>
<dbReference type="AlphaFoldDB" id="A0A226ERI0"/>
<dbReference type="Pfam" id="PF07002">
    <property type="entry name" value="Copine"/>
    <property type="match status" value="1"/>
</dbReference>
<dbReference type="GO" id="GO:0005544">
    <property type="term" value="F:calcium-dependent phospholipid binding"/>
    <property type="evidence" value="ECO:0007669"/>
    <property type="project" value="InterPro"/>
</dbReference>
<feature type="domain" description="Copine C-terminal" evidence="1">
    <location>
        <begin position="451"/>
        <end position="574"/>
    </location>
</feature>
<proteinExistence type="predicted"/>
<dbReference type="OrthoDB" id="10620764at2759"/>
<organism evidence="2 3">
    <name type="scientific">Folsomia candida</name>
    <name type="common">Springtail</name>
    <dbReference type="NCBI Taxonomy" id="158441"/>
    <lineage>
        <taxon>Eukaryota</taxon>
        <taxon>Metazoa</taxon>
        <taxon>Ecdysozoa</taxon>
        <taxon>Arthropoda</taxon>
        <taxon>Hexapoda</taxon>
        <taxon>Collembola</taxon>
        <taxon>Entomobryomorpha</taxon>
        <taxon>Isotomoidea</taxon>
        <taxon>Isotomidae</taxon>
        <taxon>Proisotominae</taxon>
        <taxon>Folsomia</taxon>
    </lineage>
</organism>
<protein>
    <submittedName>
        <fullName evidence="2">Copine-8</fullName>
    </submittedName>
</protein>
<dbReference type="PANTHER" id="PTHR10857">
    <property type="entry name" value="COPINE"/>
    <property type="match status" value="1"/>
</dbReference>
<sequence length="600" mass="68109">MSLPTENSIYYNTRAEIFMVLKDVNTSYTLTPSTGELKSSANIKSQQVTVFWRPPGALQWLEKYKTEILPGKSNLQFLASLLFDFDEKDATSISLKFEMRHLITSKKGPIPETMDVKRDEMSLWSTAHTTLDKILVSGSKGLELYLSLDFGVSGTKYLTKQPRKLFPGNLLIRGEILHPSPYGVLLQFGLQSEKSTADYFVELHKLNQDNAFELSHPYTLVYRSELDEVLANFLVSDGKRVYFNESRLSNGDPDRVLKIDIFKKESFDRKGFALTTLGTLLKDQYQELIVDRVDSFYPYKKQKEIKVILKLCSKIPNHPIEYYFNHGWKIVPVFAIDYSRSNWNETLHKRILHDSKTGRAPYEEALEFCSEALSAVAYGHAVFYGFGCPSNAYMNAYRPGHQFIASALKNYHDGLCLSLMSALSLSHHQQGRTGVGGGASSQSSSTSSTSASSAIVLYTGSLLSPLLSDLVTLISARKCAFEYYTVVILTDGQFTDCTTYMTLLKELSILPVSLIFIGIGLGDLRLLLQLDQAWSLSFNGIYLSRKFVHLMHFRSRSHWEAALTHEQYRTDPKQIFTRELLTTVQEHALDYFKRCSEYKK</sequence>
<dbReference type="EMBL" id="LNIX01000002">
    <property type="protein sequence ID" value="OXA59757.1"/>
    <property type="molecule type" value="Genomic_DNA"/>
</dbReference>
<comment type="caution">
    <text evidence="2">The sequence shown here is derived from an EMBL/GenBank/DDBJ whole genome shotgun (WGS) entry which is preliminary data.</text>
</comment>
<dbReference type="GO" id="GO:0071277">
    <property type="term" value="P:cellular response to calcium ion"/>
    <property type="evidence" value="ECO:0007669"/>
    <property type="project" value="TreeGrafter"/>
</dbReference>